<evidence type="ECO:0000313" key="3">
    <source>
        <dbReference type="EMBL" id="TWT74079.1"/>
    </source>
</evidence>
<dbReference type="EMBL" id="SJPK01000002">
    <property type="protein sequence ID" value="TWT74079.1"/>
    <property type="molecule type" value="Genomic_DNA"/>
</dbReference>
<dbReference type="InterPro" id="IPR035940">
    <property type="entry name" value="CAP_sf"/>
</dbReference>
<dbReference type="Gene3D" id="3.40.33.10">
    <property type="entry name" value="CAP"/>
    <property type="match status" value="1"/>
</dbReference>
<dbReference type="CDD" id="cd05379">
    <property type="entry name" value="CAP_bacterial"/>
    <property type="match status" value="1"/>
</dbReference>
<keyword evidence="1" id="KW-0732">Signal</keyword>
<dbReference type="Pfam" id="PF00188">
    <property type="entry name" value="CAP"/>
    <property type="match status" value="1"/>
</dbReference>
<feature type="chain" id="PRO_5022763491" evidence="1">
    <location>
        <begin position="20"/>
        <end position="236"/>
    </location>
</feature>
<dbReference type="Proteomes" id="UP000318053">
    <property type="component" value="Unassembled WGS sequence"/>
</dbReference>
<accession>A0A5C5YGG1</accession>
<protein>
    <submittedName>
        <fullName evidence="3">Cysteine-rich secretory protein family protein</fullName>
    </submittedName>
</protein>
<organism evidence="3 4">
    <name type="scientific">Allorhodopirellula solitaria</name>
    <dbReference type="NCBI Taxonomy" id="2527987"/>
    <lineage>
        <taxon>Bacteria</taxon>
        <taxon>Pseudomonadati</taxon>
        <taxon>Planctomycetota</taxon>
        <taxon>Planctomycetia</taxon>
        <taxon>Pirellulales</taxon>
        <taxon>Pirellulaceae</taxon>
        <taxon>Allorhodopirellula</taxon>
    </lineage>
</organism>
<name>A0A5C5YGG1_9BACT</name>
<feature type="signal peptide" evidence="1">
    <location>
        <begin position="1"/>
        <end position="19"/>
    </location>
</feature>
<keyword evidence="4" id="KW-1185">Reference proteome</keyword>
<dbReference type="PANTHER" id="PTHR31157">
    <property type="entry name" value="SCP DOMAIN-CONTAINING PROTEIN"/>
    <property type="match status" value="1"/>
</dbReference>
<reference evidence="3 4" key="1">
    <citation type="submission" date="2019-02" db="EMBL/GenBank/DDBJ databases">
        <title>Deep-cultivation of Planctomycetes and their phenomic and genomic characterization uncovers novel biology.</title>
        <authorList>
            <person name="Wiegand S."/>
            <person name="Jogler M."/>
            <person name="Boedeker C."/>
            <person name="Pinto D."/>
            <person name="Vollmers J."/>
            <person name="Rivas-Marin E."/>
            <person name="Kohn T."/>
            <person name="Peeters S.H."/>
            <person name="Heuer A."/>
            <person name="Rast P."/>
            <person name="Oberbeckmann S."/>
            <person name="Bunk B."/>
            <person name="Jeske O."/>
            <person name="Meyerdierks A."/>
            <person name="Storesund J.E."/>
            <person name="Kallscheuer N."/>
            <person name="Luecker S."/>
            <person name="Lage O.M."/>
            <person name="Pohl T."/>
            <person name="Merkel B.J."/>
            <person name="Hornburger P."/>
            <person name="Mueller R.-W."/>
            <person name="Bruemmer F."/>
            <person name="Labrenz M."/>
            <person name="Spormann A.M."/>
            <person name="Op Den Camp H."/>
            <person name="Overmann J."/>
            <person name="Amann R."/>
            <person name="Jetten M.S.M."/>
            <person name="Mascher T."/>
            <person name="Medema M.H."/>
            <person name="Devos D.P."/>
            <person name="Kaster A.-K."/>
            <person name="Ovreas L."/>
            <person name="Rohde M."/>
            <person name="Galperin M.Y."/>
            <person name="Jogler C."/>
        </authorList>
    </citation>
    <scope>NUCLEOTIDE SEQUENCE [LARGE SCALE GENOMIC DNA]</scope>
    <source>
        <strain evidence="3 4">CA85</strain>
    </source>
</reference>
<sequence precursor="true">MRCSLAFLLLSQFAPTVMSESPSSSMTAKVEQSIIDDTNAFRKEHELPALEPNKELTKAATEFAKFMAKEDKYGHHADGRTPAKRAKAAGYQYCVVRENIAYRTNTGDVTVKSLTEVFVDGWIDSPPHRENMLADYITQTGVAVATADDTTYYAVVLFGRPESASIQLTITNESDQEQTLILESQASKDEVSMPPRGVVTATRCFPATLTLKNVDAELTVSESAEVVIADGKFIQK</sequence>
<evidence type="ECO:0000256" key="1">
    <source>
        <dbReference type="SAM" id="SignalP"/>
    </source>
</evidence>
<dbReference type="PANTHER" id="PTHR31157:SF1">
    <property type="entry name" value="SCP DOMAIN-CONTAINING PROTEIN"/>
    <property type="match status" value="1"/>
</dbReference>
<dbReference type="InterPro" id="IPR014044">
    <property type="entry name" value="CAP_dom"/>
</dbReference>
<comment type="caution">
    <text evidence="3">The sequence shown here is derived from an EMBL/GenBank/DDBJ whole genome shotgun (WGS) entry which is preliminary data.</text>
</comment>
<dbReference type="SUPFAM" id="SSF55797">
    <property type="entry name" value="PR-1-like"/>
    <property type="match status" value="1"/>
</dbReference>
<proteinExistence type="predicted"/>
<dbReference type="AlphaFoldDB" id="A0A5C5YGG1"/>
<gene>
    <name evidence="3" type="ORF">CA85_09650</name>
</gene>
<evidence type="ECO:0000313" key="4">
    <source>
        <dbReference type="Proteomes" id="UP000318053"/>
    </source>
</evidence>
<feature type="domain" description="SCP" evidence="2">
    <location>
        <begin position="36"/>
        <end position="157"/>
    </location>
</feature>
<evidence type="ECO:0000259" key="2">
    <source>
        <dbReference type="Pfam" id="PF00188"/>
    </source>
</evidence>